<evidence type="ECO:0000256" key="8">
    <source>
        <dbReference type="ARBA" id="ARBA00023239"/>
    </source>
</evidence>
<evidence type="ECO:0000256" key="1">
    <source>
        <dbReference type="ARBA" id="ARBA00001633"/>
    </source>
</evidence>
<gene>
    <name evidence="10" type="ORF">METZ01_LOCUS13602</name>
</gene>
<name>A0A381P3D9_9ZZZZ</name>
<dbReference type="FunFam" id="3.20.20.70:FF:000024">
    <property type="entry name" value="Indole-3-glycerol phosphate synthase"/>
    <property type="match status" value="1"/>
</dbReference>
<proteinExistence type="inferred from homology"/>
<dbReference type="PROSITE" id="PS00614">
    <property type="entry name" value="IGPS"/>
    <property type="match status" value="1"/>
</dbReference>
<comment type="catalytic activity">
    <reaction evidence="1">
        <text>1-(2-carboxyphenylamino)-1-deoxy-D-ribulose 5-phosphate + H(+) = (1S,2R)-1-C-(indol-3-yl)glycerol 3-phosphate + CO2 + H2O</text>
        <dbReference type="Rhea" id="RHEA:23476"/>
        <dbReference type="ChEBI" id="CHEBI:15377"/>
        <dbReference type="ChEBI" id="CHEBI:15378"/>
        <dbReference type="ChEBI" id="CHEBI:16526"/>
        <dbReference type="ChEBI" id="CHEBI:58613"/>
        <dbReference type="ChEBI" id="CHEBI:58866"/>
        <dbReference type="EC" id="4.1.1.48"/>
    </reaction>
</comment>
<keyword evidence="6" id="KW-0822">Tryptophan biosynthesis</keyword>
<organism evidence="10">
    <name type="scientific">marine metagenome</name>
    <dbReference type="NCBI Taxonomy" id="408172"/>
    <lineage>
        <taxon>unclassified sequences</taxon>
        <taxon>metagenomes</taxon>
        <taxon>ecological metagenomes</taxon>
    </lineage>
</organism>
<dbReference type="InterPro" id="IPR013798">
    <property type="entry name" value="Indole-3-glycerol_P_synth_dom"/>
</dbReference>
<feature type="non-terminal residue" evidence="10">
    <location>
        <position position="1"/>
    </location>
</feature>
<evidence type="ECO:0000256" key="4">
    <source>
        <dbReference type="ARBA" id="ARBA00022605"/>
    </source>
</evidence>
<dbReference type="GO" id="GO:0004425">
    <property type="term" value="F:indole-3-glycerol-phosphate synthase activity"/>
    <property type="evidence" value="ECO:0007669"/>
    <property type="project" value="UniProtKB-EC"/>
</dbReference>
<dbReference type="Gene3D" id="3.20.20.70">
    <property type="entry name" value="Aldolase class I"/>
    <property type="match status" value="1"/>
</dbReference>
<dbReference type="Pfam" id="PF00218">
    <property type="entry name" value="IGPS"/>
    <property type="match status" value="1"/>
</dbReference>
<evidence type="ECO:0000256" key="3">
    <source>
        <dbReference type="ARBA" id="ARBA00012362"/>
    </source>
</evidence>
<evidence type="ECO:0000256" key="5">
    <source>
        <dbReference type="ARBA" id="ARBA00022793"/>
    </source>
</evidence>
<dbReference type="NCBIfam" id="NF001377">
    <property type="entry name" value="PRK00278.2-4"/>
    <property type="match status" value="1"/>
</dbReference>
<dbReference type="GO" id="GO:0004640">
    <property type="term" value="F:phosphoribosylanthranilate isomerase activity"/>
    <property type="evidence" value="ECO:0007669"/>
    <property type="project" value="TreeGrafter"/>
</dbReference>
<feature type="domain" description="Indole-3-glycerol phosphate synthase" evidence="9">
    <location>
        <begin position="4"/>
        <end position="239"/>
    </location>
</feature>
<sequence length="251" mass="26464">VLHNLADLEVAARSQEDPRGFADAITAALITGKAAVIAEVKKASPSKGVIRPDFNPEMIAASYARHGATCLSVLTDVDFFQGQNEFLTGARAASGLPTLRKDFVIDPWQVAESRAIGADCVLLIAAALEDAQMAELAAAAAAYGMDVLLEVHDRQELERALAVGPRLIGINNRNLHTFETRLETTLELLGEIPGDQLVVTESGITSAGDVARMRTGGVHAFLIGETLLRAPDPGEKLAALFGPTGLIGDDS</sequence>
<accession>A0A381P3D9</accession>
<dbReference type="NCBIfam" id="NF001373">
    <property type="entry name" value="PRK00278.1-6"/>
    <property type="match status" value="1"/>
</dbReference>
<evidence type="ECO:0000256" key="7">
    <source>
        <dbReference type="ARBA" id="ARBA00023141"/>
    </source>
</evidence>
<dbReference type="AlphaFoldDB" id="A0A381P3D9"/>
<dbReference type="SUPFAM" id="SSF51366">
    <property type="entry name" value="Ribulose-phoshate binding barrel"/>
    <property type="match status" value="1"/>
</dbReference>
<dbReference type="PANTHER" id="PTHR22854">
    <property type="entry name" value="TRYPTOPHAN BIOSYNTHESIS PROTEIN"/>
    <property type="match status" value="1"/>
</dbReference>
<evidence type="ECO:0000256" key="6">
    <source>
        <dbReference type="ARBA" id="ARBA00022822"/>
    </source>
</evidence>
<dbReference type="PANTHER" id="PTHR22854:SF2">
    <property type="entry name" value="INDOLE-3-GLYCEROL-PHOSPHATE SYNTHASE"/>
    <property type="match status" value="1"/>
</dbReference>
<keyword evidence="5" id="KW-0210">Decarboxylase</keyword>
<dbReference type="HAMAP" id="MF_00134_B">
    <property type="entry name" value="IGPS_B"/>
    <property type="match status" value="1"/>
</dbReference>
<dbReference type="InterPro" id="IPR013785">
    <property type="entry name" value="Aldolase_TIM"/>
</dbReference>
<keyword evidence="4" id="KW-0028">Amino-acid biosynthesis</keyword>
<evidence type="ECO:0000313" key="10">
    <source>
        <dbReference type="EMBL" id="SUZ60748.1"/>
    </source>
</evidence>
<keyword evidence="8" id="KW-0456">Lyase</keyword>
<dbReference type="UniPathway" id="UPA00035">
    <property type="reaction ID" value="UER00043"/>
</dbReference>
<protein>
    <recommendedName>
        <fullName evidence="3">indole-3-glycerol-phosphate synthase</fullName>
        <ecNumber evidence="3">4.1.1.48</ecNumber>
    </recommendedName>
</protein>
<dbReference type="InterPro" id="IPR045186">
    <property type="entry name" value="Indole-3-glycerol_P_synth"/>
</dbReference>
<evidence type="ECO:0000256" key="2">
    <source>
        <dbReference type="ARBA" id="ARBA00004696"/>
    </source>
</evidence>
<dbReference type="InterPro" id="IPR001468">
    <property type="entry name" value="Indole-3-GlycerolPSynthase_CS"/>
</dbReference>
<evidence type="ECO:0000259" key="9">
    <source>
        <dbReference type="Pfam" id="PF00218"/>
    </source>
</evidence>
<dbReference type="EC" id="4.1.1.48" evidence="3"/>
<dbReference type="InterPro" id="IPR011060">
    <property type="entry name" value="RibuloseP-bd_barrel"/>
</dbReference>
<dbReference type="CDD" id="cd00331">
    <property type="entry name" value="IGPS"/>
    <property type="match status" value="1"/>
</dbReference>
<comment type="pathway">
    <text evidence="2">Amino-acid biosynthesis; L-tryptophan biosynthesis; L-tryptophan from chorismate: step 4/5.</text>
</comment>
<dbReference type="EMBL" id="UINC01000762">
    <property type="protein sequence ID" value="SUZ60748.1"/>
    <property type="molecule type" value="Genomic_DNA"/>
</dbReference>
<keyword evidence="7" id="KW-0057">Aromatic amino acid biosynthesis</keyword>
<dbReference type="GO" id="GO:0000162">
    <property type="term" value="P:L-tryptophan biosynthetic process"/>
    <property type="evidence" value="ECO:0007669"/>
    <property type="project" value="UniProtKB-UniPathway"/>
</dbReference>
<reference evidence="10" key="1">
    <citation type="submission" date="2018-05" db="EMBL/GenBank/DDBJ databases">
        <authorList>
            <person name="Lanie J.A."/>
            <person name="Ng W.-L."/>
            <person name="Kazmierczak K.M."/>
            <person name="Andrzejewski T.M."/>
            <person name="Davidsen T.M."/>
            <person name="Wayne K.J."/>
            <person name="Tettelin H."/>
            <person name="Glass J.I."/>
            <person name="Rusch D."/>
            <person name="Podicherti R."/>
            <person name="Tsui H.-C.T."/>
            <person name="Winkler M.E."/>
        </authorList>
    </citation>
    <scope>NUCLEOTIDE SEQUENCE</scope>
</reference>